<protein>
    <submittedName>
        <fullName evidence="1">Phage protein, HK97 gp10 family</fullName>
    </submittedName>
</protein>
<evidence type="ECO:0000313" key="1">
    <source>
        <dbReference type="EMBL" id="EKY26554.1"/>
    </source>
</evidence>
<keyword evidence="2" id="KW-1185">Reference proteome</keyword>
<dbReference type="AlphaFoldDB" id="L1QEY1"/>
<sequence length="119" mass="13157">MAGCTIEGLDSALELFDEITDDDIKTALNEIGKKAKKAMQSASAVDTGNAKRSVKSRIKRMPFGMKLVTRFTEEYYAYQEFESEKSNPKNIGKAYRALKGLDEEAIKILSKIPVKGSGM</sequence>
<dbReference type="RefSeq" id="WP_005213354.1">
    <property type="nucleotide sequence ID" value="NZ_KB291645.1"/>
</dbReference>
<dbReference type="PATRIC" id="fig|545697.3.peg.1711"/>
<organism evidence="1 2">
    <name type="scientific">Clostridium celatum DSM 1785</name>
    <dbReference type="NCBI Taxonomy" id="545697"/>
    <lineage>
        <taxon>Bacteria</taxon>
        <taxon>Bacillati</taxon>
        <taxon>Bacillota</taxon>
        <taxon>Clostridia</taxon>
        <taxon>Eubacteriales</taxon>
        <taxon>Clostridiaceae</taxon>
        <taxon>Clostridium</taxon>
    </lineage>
</organism>
<dbReference type="Proteomes" id="UP000010420">
    <property type="component" value="Unassembled WGS sequence"/>
</dbReference>
<dbReference type="InterPro" id="IPR010064">
    <property type="entry name" value="HK97-gp10_tail"/>
</dbReference>
<dbReference type="EMBL" id="AMEZ01000053">
    <property type="protein sequence ID" value="EKY26554.1"/>
    <property type="molecule type" value="Genomic_DNA"/>
</dbReference>
<evidence type="ECO:0000313" key="2">
    <source>
        <dbReference type="Proteomes" id="UP000010420"/>
    </source>
</evidence>
<dbReference type="HOGENOM" id="CLU_2057295_0_0_9"/>
<reference evidence="1 2" key="1">
    <citation type="submission" date="2012-05" db="EMBL/GenBank/DDBJ databases">
        <authorList>
            <person name="Weinstock G."/>
            <person name="Sodergren E."/>
            <person name="Lobos E.A."/>
            <person name="Fulton L."/>
            <person name="Fulton R."/>
            <person name="Courtney L."/>
            <person name="Fronick C."/>
            <person name="O'Laughlin M."/>
            <person name="Godfrey J."/>
            <person name="Wilson R.M."/>
            <person name="Miner T."/>
            <person name="Farmer C."/>
            <person name="Delehaunty K."/>
            <person name="Cordes M."/>
            <person name="Minx P."/>
            <person name="Tomlinson C."/>
            <person name="Chen J."/>
            <person name="Wollam A."/>
            <person name="Pepin K.H."/>
            <person name="Bhonagiri V."/>
            <person name="Zhang X."/>
            <person name="Suruliraj S."/>
            <person name="Warren W."/>
            <person name="Mitreva M."/>
            <person name="Mardis E.R."/>
            <person name="Wilson R.K."/>
        </authorList>
    </citation>
    <scope>NUCLEOTIDE SEQUENCE [LARGE SCALE GENOMIC DNA]</scope>
    <source>
        <strain evidence="1 2">DSM 1785</strain>
    </source>
</reference>
<proteinExistence type="predicted"/>
<accession>L1QEY1</accession>
<dbReference type="Pfam" id="PF04883">
    <property type="entry name" value="HK97-gp10_like"/>
    <property type="match status" value="1"/>
</dbReference>
<name>L1QEY1_9CLOT</name>
<dbReference type="STRING" id="545697.HMPREF0216_01739"/>
<gene>
    <name evidence="1" type="ORF">HMPREF0216_01739</name>
</gene>
<comment type="caution">
    <text evidence="1">The sequence shown here is derived from an EMBL/GenBank/DDBJ whole genome shotgun (WGS) entry which is preliminary data.</text>
</comment>